<protein>
    <submittedName>
        <fullName evidence="2">Uncharacterized protein</fullName>
    </submittedName>
</protein>
<reference evidence="2" key="1">
    <citation type="submission" date="2021-03" db="EMBL/GenBank/DDBJ databases">
        <title>Draft genome sequence of rust myrtle Austropuccinia psidii MF-1, a brazilian biotype.</title>
        <authorList>
            <person name="Quecine M.C."/>
            <person name="Pachon D.M.R."/>
            <person name="Bonatelli M.L."/>
            <person name="Correr F.H."/>
            <person name="Franceschini L.M."/>
            <person name="Leite T.F."/>
            <person name="Margarido G.R.A."/>
            <person name="Almeida C.A."/>
            <person name="Ferrarezi J.A."/>
            <person name="Labate C.A."/>
        </authorList>
    </citation>
    <scope>NUCLEOTIDE SEQUENCE</scope>
    <source>
        <strain evidence="2">MF-1</strain>
    </source>
</reference>
<feature type="region of interest" description="Disordered" evidence="1">
    <location>
        <begin position="1"/>
        <end position="87"/>
    </location>
</feature>
<gene>
    <name evidence="2" type="ORF">O181_002257</name>
</gene>
<feature type="compositionally biased region" description="Polar residues" evidence="1">
    <location>
        <begin position="70"/>
        <end position="87"/>
    </location>
</feature>
<evidence type="ECO:0000313" key="2">
    <source>
        <dbReference type="EMBL" id="MBW0462542.1"/>
    </source>
</evidence>
<accession>A0A9Q3BCG6</accession>
<feature type="compositionally biased region" description="Acidic residues" evidence="1">
    <location>
        <begin position="40"/>
        <end position="57"/>
    </location>
</feature>
<dbReference type="Proteomes" id="UP000765509">
    <property type="component" value="Unassembled WGS sequence"/>
</dbReference>
<name>A0A9Q3BCG6_9BASI</name>
<keyword evidence="3" id="KW-1185">Reference proteome</keyword>
<evidence type="ECO:0000313" key="3">
    <source>
        <dbReference type="Proteomes" id="UP000765509"/>
    </source>
</evidence>
<organism evidence="2 3">
    <name type="scientific">Austropuccinia psidii MF-1</name>
    <dbReference type="NCBI Taxonomy" id="1389203"/>
    <lineage>
        <taxon>Eukaryota</taxon>
        <taxon>Fungi</taxon>
        <taxon>Dikarya</taxon>
        <taxon>Basidiomycota</taxon>
        <taxon>Pucciniomycotina</taxon>
        <taxon>Pucciniomycetes</taxon>
        <taxon>Pucciniales</taxon>
        <taxon>Sphaerophragmiaceae</taxon>
        <taxon>Austropuccinia</taxon>
    </lineage>
</organism>
<dbReference type="EMBL" id="AVOT02000372">
    <property type="protein sequence ID" value="MBW0462542.1"/>
    <property type="molecule type" value="Genomic_DNA"/>
</dbReference>
<proteinExistence type="predicted"/>
<comment type="caution">
    <text evidence="2">The sequence shown here is derived from an EMBL/GenBank/DDBJ whole genome shotgun (WGS) entry which is preliminary data.</text>
</comment>
<dbReference type="AlphaFoldDB" id="A0A9Q3BCG6"/>
<evidence type="ECO:0000256" key="1">
    <source>
        <dbReference type="SAM" id="MobiDB-lite"/>
    </source>
</evidence>
<sequence>MEGEESSVKKGRGKRSSNPFLGGVGAFPGISNTSFTGLSEDGEEEGENSVEDEEYDGTEVVPAFVGLSEGTGNPTIAQSNQPGSPQSETSLFAIMQQMAQIMANLQSASSPEALRPSDCFDGIQTFKVRSFSHSFQIIFHNYQKNFSGDKKKALYATSFPIGRAAKCI</sequence>